<evidence type="ECO:0000313" key="3">
    <source>
        <dbReference type="Proteomes" id="UP000042958"/>
    </source>
</evidence>
<evidence type="ECO:0000313" key="2">
    <source>
        <dbReference type="EMBL" id="CEJ61679.1"/>
    </source>
</evidence>
<dbReference type="Gene3D" id="3.90.1300.10">
    <property type="entry name" value="Amidase signature (AS) domain"/>
    <property type="match status" value="1"/>
</dbReference>
<evidence type="ECO:0000259" key="1">
    <source>
        <dbReference type="Pfam" id="PF01425"/>
    </source>
</evidence>
<dbReference type="STRING" id="104259.A0A0F7TYC1"/>
<dbReference type="EMBL" id="CDHK01000011">
    <property type="protein sequence ID" value="CEJ61679.1"/>
    <property type="molecule type" value="Genomic_DNA"/>
</dbReference>
<dbReference type="OrthoDB" id="566138at2759"/>
<organism evidence="2 3">
    <name type="scientific">Penicillium brasilianum</name>
    <dbReference type="NCBI Taxonomy" id="104259"/>
    <lineage>
        <taxon>Eukaryota</taxon>
        <taxon>Fungi</taxon>
        <taxon>Dikarya</taxon>
        <taxon>Ascomycota</taxon>
        <taxon>Pezizomycotina</taxon>
        <taxon>Eurotiomycetes</taxon>
        <taxon>Eurotiomycetidae</taxon>
        <taxon>Eurotiales</taxon>
        <taxon>Aspergillaceae</taxon>
        <taxon>Penicillium</taxon>
    </lineage>
</organism>
<dbReference type="PANTHER" id="PTHR42678:SF34">
    <property type="entry name" value="OS04G0183300 PROTEIN"/>
    <property type="match status" value="1"/>
</dbReference>
<dbReference type="Pfam" id="PF01425">
    <property type="entry name" value="Amidase"/>
    <property type="match status" value="1"/>
</dbReference>
<name>A0A0F7TYC1_PENBI</name>
<sequence length="408" mass="44030">MTFNVLTTNAVDLQQLFEEKRITSAQITRDEERQNGQFRGPLHRIPIILKDSFVTASELGTSTTAGSYAFIGAKASKNGAITQRLIEAGLIILGKANMTEFAGMKMTMMMTGWSAHGGQTLSPYVGKIEDGEKILGHSAPGGSSTGSAVAVAAGFSPLGMGTKTIGSIVTPSTRAGLYALKPTTGVQDTTGLYTMTEFFDSPGPMAKSAADVRVLSGILLGRHFKSPLLGFWESLSVGLLDPKIWSMSPEFCMQFEGTAEQMVEEYEETVSALRSGGCSLRYPIHCTDPSVLPNTILPIAYWDFRNVCIPRFIRSFHECSVTSVAEIVKFNKENREKALPAPFVEQNDLEGAMNAIGEKEMIGELKQDLRMAARDILDDLFNKEKINILAAPGDSPLCVHAAAAGNNS</sequence>
<accession>A0A0F7TYC1</accession>
<gene>
    <name evidence="2" type="ORF">PMG11_10203</name>
</gene>
<dbReference type="AlphaFoldDB" id="A0A0F7TYC1"/>
<protein>
    <recommendedName>
        <fullName evidence="1">Amidase domain-containing protein</fullName>
    </recommendedName>
</protein>
<dbReference type="PANTHER" id="PTHR42678">
    <property type="entry name" value="AMIDASE"/>
    <property type="match status" value="1"/>
</dbReference>
<feature type="domain" description="Amidase" evidence="1">
    <location>
        <begin position="18"/>
        <end position="223"/>
    </location>
</feature>
<keyword evidence="3" id="KW-1185">Reference proteome</keyword>
<dbReference type="Proteomes" id="UP000042958">
    <property type="component" value="Unassembled WGS sequence"/>
</dbReference>
<reference evidence="3" key="1">
    <citation type="journal article" date="2015" name="Genome Announc.">
        <title>Draft genome sequence of the fungus Penicillium brasilianum MG11.</title>
        <authorList>
            <person name="Horn F."/>
            <person name="Linde J."/>
            <person name="Mattern D.J."/>
            <person name="Walther G."/>
            <person name="Guthke R."/>
            <person name="Brakhage A.A."/>
            <person name="Valiante V."/>
        </authorList>
    </citation>
    <scope>NUCLEOTIDE SEQUENCE [LARGE SCALE GENOMIC DNA]</scope>
    <source>
        <strain evidence="3">MG11</strain>
    </source>
</reference>
<dbReference type="SUPFAM" id="SSF75304">
    <property type="entry name" value="Amidase signature (AS) enzymes"/>
    <property type="match status" value="1"/>
</dbReference>
<dbReference type="InterPro" id="IPR023631">
    <property type="entry name" value="Amidase_dom"/>
</dbReference>
<proteinExistence type="predicted"/>
<dbReference type="InterPro" id="IPR036928">
    <property type="entry name" value="AS_sf"/>
</dbReference>